<name>X1MJB9_9ZZZZ</name>
<feature type="non-terminal residue" evidence="1">
    <location>
        <position position="75"/>
    </location>
</feature>
<protein>
    <submittedName>
        <fullName evidence="1">Uncharacterized protein</fullName>
    </submittedName>
</protein>
<sequence length="75" mass="8870">MDKLLDIKKDAINEENTKLYRFQCDCISLPDAMDVIVESWGMDDEKKFITVEMYFVGISLWDRIKYAFQILRVNG</sequence>
<dbReference type="AlphaFoldDB" id="X1MJB9"/>
<comment type="caution">
    <text evidence="1">The sequence shown here is derived from an EMBL/GenBank/DDBJ whole genome shotgun (WGS) entry which is preliminary data.</text>
</comment>
<proteinExistence type="predicted"/>
<organism evidence="1">
    <name type="scientific">marine sediment metagenome</name>
    <dbReference type="NCBI Taxonomy" id="412755"/>
    <lineage>
        <taxon>unclassified sequences</taxon>
        <taxon>metagenomes</taxon>
        <taxon>ecological metagenomes</taxon>
    </lineage>
</organism>
<dbReference type="EMBL" id="BARV01018241">
    <property type="protein sequence ID" value="GAI31742.1"/>
    <property type="molecule type" value="Genomic_DNA"/>
</dbReference>
<evidence type="ECO:0000313" key="1">
    <source>
        <dbReference type="EMBL" id="GAI31742.1"/>
    </source>
</evidence>
<reference evidence="1" key="1">
    <citation type="journal article" date="2014" name="Front. Microbiol.">
        <title>High frequency of phylogenetically diverse reductive dehalogenase-homologous genes in deep subseafloor sedimentary metagenomes.</title>
        <authorList>
            <person name="Kawai M."/>
            <person name="Futagami T."/>
            <person name="Toyoda A."/>
            <person name="Takaki Y."/>
            <person name="Nishi S."/>
            <person name="Hori S."/>
            <person name="Arai W."/>
            <person name="Tsubouchi T."/>
            <person name="Morono Y."/>
            <person name="Uchiyama I."/>
            <person name="Ito T."/>
            <person name="Fujiyama A."/>
            <person name="Inagaki F."/>
            <person name="Takami H."/>
        </authorList>
    </citation>
    <scope>NUCLEOTIDE SEQUENCE</scope>
    <source>
        <strain evidence="1">Expedition CK06-06</strain>
    </source>
</reference>
<accession>X1MJB9</accession>
<gene>
    <name evidence="1" type="ORF">S06H3_30901</name>
</gene>